<keyword evidence="2" id="KW-0472">Membrane</keyword>
<evidence type="ECO:0000313" key="4">
    <source>
        <dbReference type="Proteomes" id="UP000054270"/>
    </source>
</evidence>
<feature type="region of interest" description="Disordered" evidence="1">
    <location>
        <begin position="270"/>
        <end position="308"/>
    </location>
</feature>
<evidence type="ECO:0000256" key="1">
    <source>
        <dbReference type="SAM" id="MobiDB-lite"/>
    </source>
</evidence>
<dbReference type="Proteomes" id="UP000054270">
    <property type="component" value="Unassembled WGS sequence"/>
</dbReference>
<dbReference type="STRING" id="945553.A0A0D2PPI1"/>
<feature type="transmembrane region" description="Helical" evidence="2">
    <location>
        <begin position="121"/>
        <end position="146"/>
    </location>
</feature>
<feature type="region of interest" description="Disordered" evidence="1">
    <location>
        <begin position="1"/>
        <end position="83"/>
    </location>
</feature>
<proteinExistence type="predicted"/>
<feature type="compositionally biased region" description="Polar residues" evidence="1">
    <location>
        <begin position="74"/>
        <end position="83"/>
    </location>
</feature>
<keyword evidence="2" id="KW-1133">Transmembrane helix</keyword>
<protein>
    <recommendedName>
        <fullName evidence="5">Mid2 domain-containing protein</fullName>
    </recommendedName>
</protein>
<name>A0A0D2PPI1_HYPSF</name>
<keyword evidence="4" id="KW-1185">Reference proteome</keyword>
<organism evidence="3 4">
    <name type="scientific">Hypholoma sublateritium (strain FD-334 SS-4)</name>
    <dbReference type="NCBI Taxonomy" id="945553"/>
    <lineage>
        <taxon>Eukaryota</taxon>
        <taxon>Fungi</taxon>
        <taxon>Dikarya</taxon>
        <taxon>Basidiomycota</taxon>
        <taxon>Agaricomycotina</taxon>
        <taxon>Agaricomycetes</taxon>
        <taxon>Agaricomycetidae</taxon>
        <taxon>Agaricales</taxon>
        <taxon>Agaricineae</taxon>
        <taxon>Strophariaceae</taxon>
        <taxon>Hypholoma</taxon>
    </lineage>
</organism>
<feature type="region of interest" description="Disordered" evidence="1">
    <location>
        <begin position="166"/>
        <end position="196"/>
    </location>
</feature>
<dbReference type="AlphaFoldDB" id="A0A0D2PPI1"/>
<feature type="compositionally biased region" description="Low complexity" evidence="1">
    <location>
        <begin position="185"/>
        <end position="196"/>
    </location>
</feature>
<reference evidence="4" key="1">
    <citation type="submission" date="2014-04" db="EMBL/GenBank/DDBJ databases">
        <title>Evolutionary Origins and Diversification of the Mycorrhizal Mutualists.</title>
        <authorList>
            <consortium name="DOE Joint Genome Institute"/>
            <consortium name="Mycorrhizal Genomics Consortium"/>
            <person name="Kohler A."/>
            <person name="Kuo A."/>
            <person name="Nagy L.G."/>
            <person name="Floudas D."/>
            <person name="Copeland A."/>
            <person name="Barry K.W."/>
            <person name="Cichocki N."/>
            <person name="Veneault-Fourrey C."/>
            <person name="LaButti K."/>
            <person name="Lindquist E.A."/>
            <person name="Lipzen A."/>
            <person name="Lundell T."/>
            <person name="Morin E."/>
            <person name="Murat C."/>
            <person name="Riley R."/>
            <person name="Ohm R."/>
            <person name="Sun H."/>
            <person name="Tunlid A."/>
            <person name="Henrissat B."/>
            <person name="Grigoriev I.V."/>
            <person name="Hibbett D.S."/>
            <person name="Martin F."/>
        </authorList>
    </citation>
    <scope>NUCLEOTIDE SEQUENCE [LARGE SCALE GENOMIC DNA]</scope>
    <source>
        <strain evidence="4">FD-334 SS-4</strain>
    </source>
</reference>
<keyword evidence="2" id="KW-0812">Transmembrane</keyword>
<feature type="compositionally biased region" description="Low complexity" evidence="1">
    <location>
        <begin position="26"/>
        <end position="73"/>
    </location>
</feature>
<accession>A0A0D2PPI1</accession>
<evidence type="ECO:0000313" key="3">
    <source>
        <dbReference type="EMBL" id="KJA30071.1"/>
    </source>
</evidence>
<dbReference type="EMBL" id="KN817518">
    <property type="protein sequence ID" value="KJA30071.1"/>
    <property type="molecule type" value="Genomic_DNA"/>
</dbReference>
<evidence type="ECO:0008006" key="5">
    <source>
        <dbReference type="Google" id="ProtNLM"/>
    </source>
</evidence>
<gene>
    <name evidence="3" type="ORF">HYPSUDRAFT_50482</name>
</gene>
<sequence length="308" mass="32199">MDAHFSNARRGRRRALLPLPIPSNMTSSSVSTSATSTSTSSTSTSVSSTSTEVTTSTSITPTPTSTLTTATSTFNPGTSTVTESGSTITVVQSASTQATASISPSSTAVAASQQSFLQNKALAGIVLSFVGLIGLVCIISVVAFFIRRRRNNRIVEEALSFDPVPLRGGSPDMSEAKRRPGNIRTSSSTGHTSASHGNATLVGAFGDYAQPGPFSPNRSQSFAQKANYSAGAFPNGQQPYMQRYEWASAPAQPDAAYQHIHHQASQLVAAPEVAAPEVDPPRPSQASSGEFQFASVAPFQPAARRQDV</sequence>
<evidence type="ECO:0000256" key="2">
    <source>
        <dbReference type="SAM" id="Phobius"/>
    </source>
</evidence>